<dbReference type="Proteomes" id="UP001211987">
    <property type="component" value="Unassembled WGS sequence"/>
</dbReference>
<dbReference type="InterPro" id="IPR012337">
    <property type="entry name" value="RNaseH-like_sf"/>
</dbReference>
<name>A0AB35IPG4_9FIRM</name>
<reference evidence="3" key="1">
    <citation type="submission" date="2023-01" db="EMBL/GenBank/DDBJ databases">
        <title>Human gut microbiome strain richness.</title>
        <authorList>
            <person name="Chen-Liaw A."/>
        </authorList>
    </citation>
    <scope>NUCLEOTIDE SEQUENCE</scope>
    <source>
        <strain evidence="3">1001217st2_G6_1001217B_191108</strain>
    </source>
</reference>
<evidence type="ECO:0000259" key="2">
    <source>
        <dbReference type="PROSITE" id="PS50994"/>
    </source>
</evidence>
<comment type="function">
    <text evidence="1">Involved in the transposition of the insertion sequence.</text>
</comment>
<dbReference type="InterPro" id="IPR048020">
    <property type="entry name" value="Transpos_IS3"/>
</dbReference>
<accession>A0AB35IPG4</accession>
<dbReference type="PANTHER" id="PTHR46889:SF4">
    <property type="entry name" value="TRANSPOSASE INSO FOR INSERTION SEQUENCE ELEMENT IS911B-RELATED"/>
    <property type="match status" value="1"/>
</dbReference>
<dbReference type="RefSeq" id="WP_272019228.1">
    <property type="nucleotide sequence ID" value="NZ_JAQLKE010000041.1"/>
</dbReference>
<dbReference type="Pfam" id="PF00665">
    <property type="entry name" value="rve"/>
    <property type="match status" value="1"/>
</dbReference>
<evidence type="ECO:0000313" key="3">
    <source>
        <dbReference type="EMBL" id="MDB7085503.1"/>
    </source>
</evidence>
<dbReference type="NCBIfam" id="NF033516">
    <property type="entry name" value="transpos_IS3"/>
    <property type="match status" value="1"/>
</dbReference>
<dbReference type="InterPro" id="IPR036397">
    <property type="entry name" value="RNaseH_sf"/>
</dbReference>
<dbReference type="GO" id="GO:0015074">
    <property type="term" value="P:DNA integration"/>
    <property type="evidence" value="ECO:0007669"/>
    <property type="project" value="InterPro"/>
</dbReference>
<sequence>MLVLKVSLRAVTQILGVSRSGFKSWSNRKPSKSKRRKEAVKKEISVIHEESHEIYGAPKITEELKKKGHVISEKTVGNYMREMHIKAHYIKPWTRTTISKDFSKRLKNILKRDFDPSSPDAAWCTDITYIWTYDDGFVYLTSVMDLFSRKIVSWVLTKDMTAESVLEAIKIAQERRNNEKSVIIHSDRGIQFTSE</sequence>
<gene>
    <name evidence="3" type="ORF">PM738_16975</name>
</gene>
<proteinExistence type="predicted"/>
<dbReference type="EMBL" id="JAQLKE010000041">
    <property type="protein sequence ID" value="MDB7085503.1"/>
    <property type="molecule type" value="Genomic_DNA"/>
</dbReference>
<dbReference type="InterPro" id="IPR001584">
    <property type="entry name" value="Integrase_cat-core"/>
</dbReference>
<dbReference type="InterPro" id="IPR025948">
    <property type="entry name" value="HTH-like_dom"/>
</dbReference>
<organism evidence="3 4">
    <name type="scientific">Thomasclavelia ramosa</name>
    <dbReference type="NCBI Taxonomy" id="1547"/>
    <lineage>
        <taxon>Bacteria</taxon>
        <taxon>Bacillati</taxon>
        <taxon>Bacillota</taxon>
        <taxon>Erysipelotrichia</taxon>
        <taxon>Erysipelotrichales</taxon>
        <taxon>Coprobacillaceae</taxon>
        <taxon>Thomasclavelia</taxon>
    </lineage>
</organism>
<dbReference type="AlphaFoldDB" id="A0AB35IPG4"/>
<dbReference type="GO" id="GO:0003676">
    <property type="term" value="F:nucleic acid binding"/>
    <property type="evidence" value="ECO:0007669"/>
    <property type="project" value="InterPro"/>
</dbReference>
<evidence type="ECO:0000256" key="1">
    <source>
        <dbReference type="ARBA" id="ARBA00002286"/>
    </source>
</evidence>
<comment type="caution">
    <text evidence="3">The sequence shown here is derived from an EMBL/GenBank/DDBJ whole genome shotgun (WGS) entry which is preliminary data.</text>
</comment>
<protein>
    <submittedName>
        <fullName evidence="3">IS3 family transposase</fullName>
    </submittedName>
</protein>
<dbReference type="SUPFAM" id="SSF53098">
    <property type="entry name" value="Ribonuclease H-like"/>
    <property type="match status" value="1"/>
</dbReference>
<dbReference type="PANTHER" id="PTHR46889">
    <property type="entry name" value="TRANSPOSASE INSF FOR INSERTION SEQUENCE IS3B-RELATED"/>
    <property type="match status" value="1"/>
</dbReference>
<evidence type="ECO:0000313" key="4">
    <source>
        <dbReference type="Proteomes" id="UP001211987"/>
    </source>
</evidence>
<dbReference type="InterPro" id="IPR050900">
    <property type="entry name" value="Transposase_IS3/IS150/IS904"/>
</dbReference>
<dbReference type="Pfam" id="PF13276">
    <property type="entry name" value="HTH_21"/>
    <property type="match status" value="1"/>
</dbReference>
<dbReference type="Gene3D" id="3.30.420.10">
    <property type="entry name" value="Ribonuclease H-like superfamily/Ribonuclease H"/>
    <property type="match status" value="1"/>
</dbReference>
<dbReference type="PROSITE" id="PS50994">
    <property type="entry name" value="INTEGRASE"/>
    <property type="match status" value="1"/>
</dbReference>
<feature type="domain" description="Integrase catalytic" evidence="2">
    <location>
        <begin position="115"/>
        <end position="195"/>
    </location>
</feature>